<accession>A0ACC2USH7</accession>
<name>A0ACC2USH7_9FUNG</name>
<evidence type="ECO:0000313" key="1">
    <source>
        <dbReference type="EMBL" id="KAJ9090025.1"/>
    </source>
</evidence>
<protein>
    <submittedName>
        <fullName evidence="1">Uncharacterized protein</fullName>
    </submittedName>
</protein>
<comment type="caution">
    <text evidence="1">The sequence shown here is derived from an EMBL/GenBank/DDBJ whole genome shotgun (WGS) entry which is preliminary data.</text>
</comment>
<proteinExistence type="predicted"/>
<reference evidence="1" key="1">
    <citation type="submission" date="2022-04" db="EMBL/GenBank/DDBJ databases">
        <title>Genome of the entomopathogenic fungus Entomophthora muscae.</title>
        <authorList>
            <person name="Elya C."/>
            <person name="Lovett B.R."/>
            <person name="Lee E."/>
            <person name="Macias A.M."/>
            <person name="Hajek A.E."/>
            <person name="De Bivort B.L."/>
            <person name="Kasson M.T."/>
            <person name="De Fine Licht H.H."/>
            <person name="Stajich J.E."/>
        </authorList>
    </citation>
    <scope>NUCLEOTIDE SEQUENCE</scope>
    <source>
        <strain evidence="1">Berkeley</strain>
    </source>
</reference>
<sequence>MHLISGLGFTAGSVAGVGSMAPLLAKFVIGAIFVGEFLFRMSLTRPFYKCLSVCNACNFVAVFICLGINSLNFFNHSASLEKLDVLVVSFRLWYMIKVIWDINLTKEKKEDHLYILAITKHQTIQDSLTKAQISNARMDCDLIHMHQILRRLLESRALNDPARMIKNSNSWNIFVPQGMAISFKPSYNRSLSQGLRKSLPKPYRPKKNAIFERPL</sequence>
<evidence type="ECO:0000313" key="2">
    <source>
        <dbReference type="Proteomes" id="UP001165960"/>
    </source>
</evidence>
<keyword evidence="2" id="KW-1185">Reference proteome</keyword>
<dbReference type="Proteomes" id="UP001165960">
    <property type="component" value="Unassembled WGS sequence"/>
</dbReference>
<organism evidence="1 2">
    <name type="scientific">Entomophthora muscae</name>
    <dbReference type="NCBI Taxonomy" id="34485"/>
    <lineage>
        <taxon>Eukaryota</taxon>
        <taxon>Fungi</taxon>
        <taxon>Fungi incertae sedis</taxon>
        <taxon>Zoopagomycota</taxon>
        <taxon>Entomophthoromycotina</taxon>
        <taxon>Entomophthoromycetes</taxon>
        <taxon>Entomophthorales</taxon>
        <taxon>Entomophthoraceae</taxon>
        <taxon>Entomophthora</taxon>
    </lineage>
</organism>
<gene>
    <name evidence="1" type="ORF">DSO57_1006727</name>
</gene>
<dbReference type="EMBL" id="QTSX02000019">
    <property type="protein sequence ID" value="KAJ9090025.1"/>
    <property type="molecule type" value="Genomic_DNA"/>
</dbReference>